<dbReference type="SUPFAM" id="SSF46785">
    <property type="entry name" value="Winged helix' DNA-binding domain"/>
    <property type="match status" value="1"/>
</dbReference>
<dbReference type="SMART" id="SM00895">
    <property type="entry name" value="FCD"/>
    <property type="match status" value="1"/>
</dbReference>
<evidence type="ECO:0000259" key="4">
    <source>
        <dbReference type="PROSITE" id="PS50949"/>
    </source>
</evidence>
<proteinExistence type="predicted"/>
<evidence type="ECO:0000313" key="5">
    <source>
        <dbReference type="EMBL" id="MCW6510176.1"/>
    </source>
</evidence>
<dbReference type="InterPro" id="IPR036390">
    <property type="entry name" value="WH_DNA-bd_sf"/>
</dbReference>
<dbReference type="Gene3D" id="1.20.120.530">
    <property type="entry name" value="GntR ligand-binding domain-like"/>
    <property type="match status" value="1"/>
</dbReference>
<dbReference type="InterPro" id="IPR000524">
    <property type="entry name" value="Tscrpt_reg_HTH_GntR"/>
</dbReference>
<name>A0AA41YX35_9HYPH</name>
<dbReference type="PROSITE" id="PS50949">
    <property type="entry name" value="HTH_GNTR"/>
    <property type="match status" value="1"/>
</dbReference>
<keyword evidence="3" id="KW-0804">Transcription</keyword>
<dbReference type="SUPFAM" id="SSF48008">
    <property type="entry name" value="GntR ligand-binding domain-like"/>
    <property type="match status" value="1"/>
</dbReference>
<dbReference type="Pfam" id="PF07729">
    <property type="entry name" value="FCD"/>
    <property type="match status" value="1"/>
</dbReference>
<keyword evidence="2" id="KW-0238">DNA-binding</keyword>
<gene>
    <name evidence="5" type="ORF">M8523_19335</name>
</gene>
<dbReference type="AlphaFoldDB" id="A0AA41YX35"/>
<dbReference type="PANTHER" id="PTHR43537:SF5">
    <property type="entry name" value="UXU OPERON TRANSCRIPTIONAL REGULATOR"/>
    <property type="match status" value="1"/>
</dbReference>
<dbReference type="CDD" id="cd07377">
    <property type="entry name" value="WHTH_GntR"/>
    <property type="match status" value="1"/>
</dbReference>
<dbReference type="Pfam" id="PF00392">
    <property type="entry name" value="GntR"/>
    <property type="match status" value="1"/>
</dbReference>
<dbReference type="GO" id="GO:0003700">
    <property type="term" value="F:DNA-binding transcription factor activity"/>
    <property type="evidence" value="ECO:0007669"/>
    <property type="project" value="InterPro"/>
</dbReference>
<accession>A0AA41YX35</accession>
<dbReference type="GO" id="GO:0003677">
    <property type="term" value="F:DNA binding"/>
    <property type="evidence" value="ECO:0007669"/>
    <property type="project" value="UniProtKB-KW"/>
</dbReference>
<dbReference type="InterPro" id="IPR008920">
    <property type="entry name" value="TF_FadR/GntR_C"/>
</dbReference>
<evidence type="ECO:0000256" key="3">
    <source>
        <dbReference type="ARBA" id="ARBA00023163"/>
    </source>
</evidence>
<evidence type="ECO:0000256" key="2">
    <source>
        <dbReference type="ARBA" id="ARBA00023125"/>
    </source>
</evidence>
<protein>
    <submittedName>
        <fullName evidence="5">GntR family transcriptional regulator</fullName>
    </submittedName>
</protein>
<dbReference type="EMBL" id="JAMOIM010000013">
    <property type="protein sequence ID" value="MCW6510176.1"/>
    <property type="molecule type" value="Genomic_DNA"/>
</dbReference>
<dbReference type="InterPro" id="IPR036388">
    <property type="entry name" value="WH-like_DNA-bd_sf"/>
</dbReference>
<dbReference type="RefSeq" id="WP_282586543.1">
    <property type="nucleotide sequence ID" value="NZ_JAMOIM010000013.1"/>
</dbReference>
<comment type="caution">
    <text evidence="5">The sequence shown here is derived from an EMBL/GenBank/DDBJ whole genome shotgun (WGS) entry which is preliminary data.</text>
</comment>
<dbReference type="InterPro" id="IPR011711">
    <property type="entry name" value="GntR_C"/>
</dbReference>
<dbReference type="SMART" id="SM00345">
    <property type="entry name" value="HTH_GNTR"/>
    <property type="match status" value="1"/>
</dbReference>
<organism evidence="5 6">
    <name type="scientific">Lichenifustis flavocetrariae</name>
    <dbReference type="NCBI Taxonomy" id="2949735"/>
    <lineage>
        <taxon>Bacteria</taxon>
        <taxon>Pseudomonadati</taxon>
        <taxon>Pseudomonadota</taxon>
        <taxon>Alphaproteobacteria</taxon>
        <taxon>Hyphomicrobiales</taxon>
        <taxon>Lichenihabitantaceae</taxon>
        <taxon>Lichenifustis</taxon>
    </lineage>
</organism>
<feature type="domain" description="HTH gntR-type" evidence="4">
    <location>
        <begin position="21"/>
        <end position="88"/>
    </location>
</feature>
<keyword evidence="6" id="KW-1185">Reference proteome</keyword>
<reference evidence="5" key="1">
    <citation type="submission" date="2022-05" db="EMBL/GenBank/DDBJ databases">
        <authorList>
            <person name="Pankratov T."/>
        </authorList>
    </citation>
    <scope>NUCLEOTIDE SEQUENCE</scope>
    <source>
        <strain evidence="5">BP6-180914</strain>
    </source>
</reference>
<dbReference type="Proteomes" id="UP001165667">
    <property type="component" value="Unassembled WGS sequence"/>
</dbReference>
<keyword evidence="1" id="KW-0805">Transcription regulation</keyword>
<dbReference type="Gene3D" id="1.10.10.10">
    <property type="entry name" value="Winged helix-like DNA-binding domain superfamily/Winged helix DNA-binding domain"/>
    <property type="match status" value="1"/>
</dbReference>
<evidence type="ECO:0000256" key="1">
    <source>
        <dbReference type="ARBA" id="ARBA00023015"/>
    </source>
</evidence>
<dbReference type="PANTHER" id="PTHR43537">
    <property type="entry name" value="TRANSCRIPTIONAL REGULATOR, GNTR FAMILY"/>
    <property type="match status" value="1"/>
</dbReference>
<evidence type="ECO:0000313" key="6">
    <source>
        <dbReference type="Proteomes" id="UP001165667"/>
    </source>
</evidence>
<sequence>MEADDTTTGIDLSGFAVTAQVALTEQVIQKLVTAIISGVLKPGERLIETKVAADLGVSRGPLREALKVLTGQGLVVTSSGRGTRVAELSIADVENMSLLRAMLEGLAARQFAADASAESRAKLREVYALMRKAATEGRENDYKALDSQFHETMVVGSGNRFLVSSWRALRTLLYAYLARSELYHVQPTEVAERHKAFLNALESGDPVEAEELFRSVILLKAYQNLDKPIPSFLMGYVTRDVGKDGTVMRLR</sequence>